<keyword evidence="1" id="KW-0732">Signal</keyword>
<dbReference type="KEGG" id="llu:AKJ09_02356"/>
<reference evidence="2 3" key="1">
    <citation type="submission" date="2015-08" db="EMBL/GenBank/DDBJ databases">
        <authorList>
            <person name="Babu N.S."/>
            <person name="Beckwith C.J."/>
            <person name="Beseler K.G."/>
            <person name="Brison A."/>
            <person name="Carone J.V."/>
            <person name="Caskin T.P."/>
            <person name="Diamond M."/>
            <person name="Durham M.E."/>
            <person name="Foxe J.M."/>
            <person name="Go M."/>
            <person name="Henderson B.A."/>
            <person name="Jones I.B."/>
            <person name="McGettigan J.A."/>
            <person name="Micheletti S.J."/>
            <person name="Nasrallah M.E."/>
            <person name="Ortiz D."/>
            <person name="Piller C.R."/>
            <person name="Privatt S.R."/>
            <person name="Schneider S.L."/>
            <person name="Sharp S."/>
            <person name="Smith T.C."/>
            <person name="Stanton J.D."/>
            <person name="Ullery H.E."/>
            <person name="Wilson R.J."/>
            <person name="Serrano M.G."/>
            <person name="Buck G."/>
            <person name="Lee V."/>
            <person name="Wang Y."/>
            <person name="Carvalho R."/>
            <person name="Voegtly L."/>
            <person name="Shi R."/>
            <person name="Duckworth R."/>
            <person name="Johnson A."/>
            <person name="Loviza R."/>
            <person name="Walstead R."/>
            <person name="Shah Z."/>
            <person name="Kiflezghi M."/>
            <person name="Wade K."/>
            <person name="Ball S.L."/>
            <person name="Bradley K.W."/>
            <person name="Asai D.J."/>
            <person name="Bowman C.A."/>
            <person name="Russell D.A."/>
            <person name="Pope W.H."/>
            <person name="Jacobs-Sera D."/>
            <person name="Hendrix R.W."/>
            <person name="Hatfull G.F."/>
        </authorList>
    </citation>
    <scope>NUCLEOTIDE SEQUENCE [LARGE SCALE GENOMIC DNA]</scope>
    <source>
        <strain evidence="2 3">DSM 27648</strain>
    </source>
</reference>
<dbReference type="EMBL" id="CP012333">
    <property type="protein sequence ID" value="AKU95692.1"/>
    <property type="molecule type" value="Genomic_DNA"/>
</dbReference>
<proteinExistence type="predicted"/>
<gene>
    <name evidence="2" type="ORF">AKJ09_02356</name>
</gene>
<evidence type="ECO:0008006" key="4">
    <source>
        <dbReference type="Google" id="ProtNLM"/>
    </source>
</evidence>
<organism evidence="2 3">
    <name type="scientific">Labilithrix luteola</name>
    <dbReference type="NCBI Taxonomy" id="1391654"/>
    <lineage>
        <taxon>Bacteria</taxon>
        <taxon>Pseudomonadati</taxon>
        <taxon>Myxococcota</taxon>
        <taxon>Polyangia</taxon>
        <taxon>Polyangiales</taxon>
        <taxon>Labilitrichaceae</taxon>
        <taxon>Labilithrix</taxon>
    </lineage>
</organism>
<dbReference type="AlphaFoldDB" id="A0A0K1PQ89"/>
<feature type="signal peptide" evidence="1">
    <location>
        <begin position="1"/>
        <end position="22"/>
    </location>
</feature>
<dbReference type="OrthoDB" id="8093255at2"/>
<sequence length="401" mass="41551">MSIAGVFGVTLLCIAAASCAEANEDAGGPPDAGLTTIPDAEIDGALDGSDASDASDAGNIADPCTTSAACPVATPLSPLHALRAIRGKSASDVWAVGSGGTILHFDGTSWTLVSPVTDRTLSAVAFGANGDVWVGGSSRALFRRRSSSASWENVAFVPPSMYGLDTLLLSLWSVGGDVWAGGGCAHALDTTSMLWAASSTTDDAGSGDGGADAGLVAWRSVGTFCRSGDPRRFVSASWGVGDTLWTCGYDDPDNNGGAVYRMTELSAETPTTEAFDSQALGPMRAVWGNDEHDVWFVGTAGVIRRFRAARGNILDYVAPVTNETLNGIWGSRADDIWVVGDHGTVLHYDGRAWRSWTLALVSGEPNLYGVWGSDADHVWAVGESGVVRLAMPVSSAQGDAR</sequence>
<dbReference type="STRING" id="1391654.AKJ09_02356"/>
<evidence type="ECO:0000256" key="1">
    <source>
        <dbReference type="SAM" id="SignalP"/>
    </source>
</evidence>
<dbReference type="RefSeq" id="WP_146647089.1">
    <property type="nucleotide sequence ID" value="NZ_CP012333.1"/>
</dbReference>
<keyword evidence="3" id="KW-1185">Reference proteome</keyword>
<name>A0A0K1PQ89_9BACT</name>
<evidence type="ECO:0000313" key="3">
    <source>
        <dbReference type="Proteomes" id="UP000064967"/>
    </source>
</evidence>
<dbReference type="Proteomes" id="UP000064967">
    <property type="component" value="Chromosome"/>
</dbReference>
<evidence type="ECO:0000313" key="2">
    <source>
        <dbReference type="EMBL" id="AKU95692.1"/>
    </source>
</evidence>
<accession>A0A0K1PQ89</accession>
<feature type="chain" id="PRO_5005466068" description="Type IV fimbrial biogenesis protein PilY1" evidence="1">
    <location>
        <begin position="23"/>
        <end position="401"/>
    </location>
</feature>
<protein>
    <recommendedName>
        <fullName evidence="4">Type IV fimbrial biogenesis protein PilY1</fullName>
    </recommendedName>
</protein>